<comment type="caution">
    <text evidence="2">The sequence shown here is derived from an EMBL/GenBank/DDBJ whole genome shotgun (WGS) entry which is preliminary data.</text>
</comment>
<feature type="domain" description="RecA family profile 1" evidence="1">
    <location>
        <begin position="10"/>
        <end position="195"/>
    </location>
</feature>
<sequence>MPLVTLDQLKFTPLSTGCDKINQFLGGGLKLVNFQILKGLTEITGEAGTGKTQFCLQCAISAILNNNSDEKVIYLHSEGKFPVFRLKNLIEAILKSDTTNISSLDKMADETEKILSRIEIIAFSDSNKLLQSVNTTIPFLAQTKKIVLVVIDSVTAIFSNIAKKSERSFMLLRMSEKLKTLSFERKVPFLVTNQVVDIFPGDLQFQESLQGSFLTSNRRVKPSMGLTWSHCVDRRIFFKKKSDIKVVLYREMEIGFASDTKLSKIEFCVYQNGVKAIKF</sequence>
<proteinExistence type="predicted"/>
<protein>
    <recommendedName>
        <fullName evidence="1">RecA family profile 1 domain-containing protein</fullName>
    </recommendedName>
</protein>
<evidence type="ECO:0000259" key="1">
    <source>
        <dbReference type="PROSITE" id="PS50162"/>
    </source>
</evidence>
<dbReference type="PROSITE" id="PS50162">
    <property type="entry name" value="RECA_2"/>
    <property type="match status" value="1"/>
</dbReference>
<dbReference type="InterPro" id="IPR027417">
    <property type="entry name" value="P-loop_NTPase"/>
</dbReference>
<dbReference type="Pfam" id="PF08423">
    <property type="entry name" value="Rad51"/>
    <property type="match status" value="1"/>
</dbReference>
<organism evidence="2 3">
    <name type="scientific">Bonamia ostreae</name>
    <dbReference type="NCBI Taxonomy" id="126728"/>
    <lineage>
        <taxon>Eukaryota</taxon>
        <taxon>Sar</taxon>
        <taxon>Rhizaria</taxon>
        <taxon>Endomyxa</taxon>
        <taxon>Ascetosporea</taxon>
        <taxon>Haplosporida</taxon>
        <taxon>Bonamia</taxon>
    </lineage>
</organism>
<dbReference type="InterPro" id="IPR013632">
    <property type="entry name" value="Rad51_C"/>
</dbReference>
<dbReference type="InterPro" id="IPR020588">
    <property type="entry name" value="RecA_ATP-bd"/>
</dbReference>
<dbReference type="PANTHER" id="PTHR46487">
    <property type="entry name" value="DNA REPAIR PROTEIN XRCC3"/>
    <property type="match status" value="1"/>
</dbReference>
<accession>A0ABV2AMK5</accession>
<name>A0ABV2AMK5_9EUKA</name>
<evidence type="ECO:0000313" key="2">
    <source>
        <dbReference type="EMBL" id="MES1920906.1"/>
    </source>
</evidence>
<dbReference type="Proteomes" id="UP001439008">
    <property type="component" value="Unassembled WGS sequence"/>
</dbReference>
<evidence type="ECO:0000313" key="3">
    <source>
        <dbReference type="Proteomes" id="UP001439008"/>
    </source>
</evidence>
<dbReference type="PANTHER" id="PTHR46487:SF1">
    <property type="entry name" value="DNA REPAIR PROTEIN XRCC3"/>
    <property type="match status" value="1"/>
</dbReference>
<dbReference type="SUPFAM" id="SSF52540">
    <property type="entry name" value="P-loop containing nucleoside triphosphate hydrolases"/>
    <property type="match status" value="1"/>
</dbReference>
<keyword evidence="3" id="KW-1185">Reference proteome</keyword>
<reference evidence="2 3" key="1">
    <citation type="journal article" date="2024" name="BMC Biol.">
        <title>Comparative genomics of Ascetosporea gives new insight into the evolutionary basis for animal parasitism in Rhizaria.</title>
        <authorList>
            <person name="Hiltunen Thoren M."/>
            <person name="Onut-Brannstrom I."/>
            <person name="Alfjorden A."/>
            <person name="Peckova H."/>
            <person name="Swords F."/>
            <person name="Hooper C."/>
            <person name="Holzer A.S."/>
            <person name="Bass D."/>
            <person name="Burki F."/>
        </authorList>
    </citation>
    <scope>NUCLEOTIDE SEQUENCE [LARGE SCALE GENOMIC DNA]</scope>
    <source>
        <strain evidence="2">20-A016</strain>
    </source>
</reference>
<gene>
    <name evidence="2" type="ORF">MHBO_002520</name>
</gene>
<dbReference type="EMBL" id="JBDODL010000946">
    <property type="protein sequence ID" value="MES1920906.1"/>
    <property type="molecule type" value="Genomic_DNA"/>
</dbReference>
<dbReference type="Gene3D" id="3.40.50.300">
    <property type="entry name" value="P-loop containing nucleotide triphosphate hydrolases"/>
    <property type="match status" value="1"/>
</dbReference>